<feature type="transmembrane region" description="Helical" evidence="24">
    <location>
        <begin position="42"/>
        <end position="61"/>
    </location>
</feature>
<comment type="pathway">
    <text evidence="3">Phospholipid metabolism; CDP-diacylglycerol biosynthesis; CDP-diacylglycerol from sn-glycerol 3-phosphate: step 3/3.</text>
</comment>
<dbReference type="GO" id="GO:0016024">
    <property type="term" value="P:CDP-diacylglycerol biosynthetic process"/>
    <property type="evidence" value="ECO:0007669"/>
    <property type="project" value="TreeGrafter"/>
</dbReference>
<evidence type="ECO:0000256" key="23">
    <source>
        <dbReference type="ARBA" id="ARBA00033406"/>
    </source>
</evidence>
<evidence type="ECO:0000256" key="22">
    <source>
        <dbReference type="ARBA" id="ARBA00032743"/>
    </source>
</evidence>
<feature type="transmembrane region" description="Helical" evidence="24">
    <location>
        <begin position="160"/>
        <end position="180"/>
    </location>
</feature>
<sequence>MDAPKKDIKQIKQKFVAASLPVRTAVGAVYVALLVGCTVGGATPYFVFMALASGVCIAEFIRLLSLRSRSLQVSLVVIHVLLLLSVAFSTEYLPLRGFEARWDVLLLPLLFLLFLVELLRAKDNAVADLGRAFLIFVYITMPFVLALLIPYSGAVPMYDYRLPLGLFILTWVCDTFAYLCGISMGRHKLMERVSPKKTLEGFVGGVVFTLAGGYVLSRVFPQALTLTQWMVVATIVCVMGVVGDLVESMFKRMAGVKDSGRIMPGHGGMLDRLDSFIMSVPFVYAFLYLS</sequence>
<feature type="transmembrane region" description="Helical" evidence="24">
    <location>
        <begin position="201"/>
        <end position="220"/>
    </location>
</feature>
<evidence type="ECO:0000256" key="3">
    <source>
        <dbReference type="ARBA" id="ARBA00005119"/>
    </source>
</evidence>
<evidence type="ECO:0000256" key="15">
    <source>
        <dbReference type="ARBA" id="ARBA00023136"/>
    </source>
</evidence>
<dbReference type="AlphaFoldDB" id="A0A9D1HAE7"/>
<comment type="subcellular location">
    <subcellularLocation>
        <location evidence="2">Cell membrane</location>
        <topology evidence="2">Multi-pass membrane protein</topology>
    </subcellularLocation>
</comment>
<keyword evidence="11 24" id="KW-0812">Transmembrane</keyword>
<evidence type="ECO:0000256" key="24">
    <source>
        <dbReference type="SAM" id="Phobius"/>
    </source>
</evidence>
<evidence type="ECO:0000256" key="13">
    <source>
        <dbReference type="ARBA" id="ARBA00022989"/>
    </source>
</evidence>
<comment type="similarity">
    <text evidence="5">Belongs to the CDS family.</text>
</comment>
<evidence type="ECO:0000256" key="11">
    <source>
        <dbReference type="ARBA" id="ARBA00022692"/>
    </source>
</evidence>
<evidence type="ECO:0000256" key="20">
    <source>
        <dbReference type="ARBA" id="ARBA00032253"/>
    </source>
</evidence>
<evidence type="ECO:0000313" key="26">
    <source>
        <dbReference type="Proteomes" id="UP000824161"/>
    </source>
</evidence>
<organism evidence="25 26">
    <name type="scientific">Candidatus Merdimorpha stercoravium</name>
    <dbReference type="NCBI Taxonomy" id="2840863"/>
    <lineage>
        <taxon>Bacteria</taxon>
        <taxon>Pseudomonadati</taxon>
        <taxon>Bacteroidota</taxon>
        <taxon>Flavobacteriia</taxon>
        <taxon>Flavobacteriales</taxon>
        <taxon>Candidatus Merdimorpha</taxon>
    </lineage>
</organism>
<evidence type="ECO:0000256" key="17">
    <source>
        <dbReference type="ARBA" id="ARBA00023264"/>
    </source>
</evidence>
<evidence type="ECO:0000256" key="1">
    <source>
        <dbReference type="ARBA" id="ARBA00001698"/>
    </source>
</evidence>
<dbReference type="EC" id="2.7.7.41" evidence="6"/>
<reference evidence="25" key="1">
    <citation type="submission" date="2020-10" db="EMBL/GenBank/DDBJ databases">
        <authorList>
            <person name="Gilroy R."/>
        </authorList>
    </citation>
    <scope>NUCLEOTIDE SEQUENCE</scope>
    <source>
        <strain evidence="25">1383</strain>
    </source>
</reference>
<feature type="transmembrane region" description="Helical" evidence="24">
    <location>
        <begin position="15"/>
        <end position="36"/>
    </location>
</feature>
<comment type="pathway">
    <text evidence="4">Lipid metabolism.</text>
</comment>
<evidence type="ECO:0000256" key="8">
    <source>
        <dbReference type="ARBA" id="ARBA00022475"/>
    </source>
</evidence>
<protein>
    <recommendedName>
        <fullName evidence="7">Phosphatidate cytidylyltransferase</fullName>
        <ecNumber evidence="6">2.7.7.41</ecNumber>
    </recommendedName>
    <alternativeName>
        <fullName evidence="20">CDP-DAG synthase</fullName>
    </alternativeName>
    <alternativeName>
        <fullName evidence="22">CDP-DG synthase</fullName>
    </alternativeName>
    <alternativeName>
        <fullName evidence="18">CDP-diacylglycerol synthase</fullName>
    </alternativeName>
    <alternativeName>
        <fullName evidence="21">CDP-diglyceride pyrophosphorylase</fullName>
    </alternativeName>
    <alternativeName>
        <fullName evidence="23">CDP-diglyceride synthase</fullName>
    </alternativeName>
    <alternativeName>
        <fullName evidence="19">CTP:phosphatidate cytidylyltransferase</fullName>
    </alternativeName>
</protein>
<evidence type="ECO:0000256" key="2">
    <source>
        <dbReference type="ARBA" id="ARBA00004651"/>
    </source>
</evidence>
<feature type="transmembrane region" description="Helical" evidence="24">
    <location>
        <begin position="226"/>
        <end position="250"/>
    </location>
</feature>
<keyword evidence="13 24" id="KW-1133">Transmembrane helix</keyword>
<evidence type="ECO:0000256" key="19">
    <source>
        <dbReference type="ARBA" id="ARBA00031825"/>
    </source>
</evidence>
<comment type="caution">
    <text evidence="25">The sequence shown here is derived from an EMBL/GenBank/DDBJ whole genome shotgun (WGS) entry which is preliminary data.</text>
</comment>
<evidence type="ECO:0000256" key="21">
    <source>
        <dbReference type="ARBA" id="ARBA00032396"/>
    </source>
</evidence>
<keyword evidence="9" id="KW-0444">Lipid biosynthesis</keyword>
<evidence type="ECO:0000256" key="12">
    <source>
        <dbReference type="ARBA" id="ARBA00022695"/>
    </source>
</evidence>
<reference evidence="25" key="2">
    <citation type="journal article" date="2021" name="PeerJ">
        <title>Extensive microbial diversity within the chicken gut microbiome revealed by metagenomics and culture.</title>
        <authorList>
            <person name="Gilroy R."/>
            <person name="Ravi A."/>
            <person name="Getino M."/>
            <person name="Pursley I."/>
            <person name="Horton D.L."/>
            <person name="Alikhan N.F."/>
            <person name="Baker D."/>
            <person name="Gharbi K."/>
            <person name="Hall N."/>
            <person name="Watson M."/>
            <person name="Adriaenssens E.M."/>
            <person name="Foster-Nyarko E."/>
            <person name="Jarju S."/>
            <person name="Secka A."/>
            <person name="Antonio M."/>
            <person name="Oren A."/>
            <person name="Chaudhuri R.R."/>
            <person name="La Ragione R."/>
            <person name="Hildebrand F."/>
            <person name="Pallen M.J."/>
        </authorList>
    </citation>
    <scope>NUCLEOTIDE SEQUENCE</scope>
    <source>
        <strain evidence="25">1383</strain>
    </source>
</reference>
<evidence type="ECO:0000256" key="10">
    <source>
        <dbReference type="ARBA" id="ARBA00022679"/>
    </source>
</evidence>
<dbReference type="PANTHER" id="PTHR46382">
    <property type="entry name" value="PHOSPHATIDATE CYTIDYLYLTRANSFERASE"/>
    <property type="match status" value="1"/>
</dbReference>
<feature type="transmembrane region" description="Helical" evidence="24">
    <location>
        <begin position="132"/>
        <end position="154"/>
    </location>
</feature>
<gene>
    <name evidence="25" type="ORF">IAC44_00680</name>
</gene>
<comment type="catalytic activity">
    <reaction evidence="1">
        <text>a 1,2-diacyl-sn-glycero-3-phosphate + CTP + H(+) = a CDP-1,2-diacyl-sn-glycerol + diphosphate</text>
        <dbReference type="Rhea" id="RHEA:16229"/>
        <dbReference type="ChEBI" id="CHEBI:15378"/>
        <dbReference type="ChEBI" id="CHEBI:33019"/>
        <dbReference type="ChEBI" id="CHEBI:37563"/>
        <dbReference type="ChEBI" id="CHEBI:58332"/>
        <dbReference type="ChEBI" id="CHEBI:58608"/>
        <dbReference type="EC" id="2.7.7.41"/>
    </reaction>
</comment>
<keyword evidence="10" id="KW-0808">Transferase</keyword>
<accession>A0A9D1HAE7</accession>
<keyword evidence="12 25" id="KW-0548">Nucleotidyltransferase</keyword>
<feature type="transmembrane region" description="Helical" evidence="24">
    <location>
        <begin position="73"/>
        <end position="90"/>
    </location>
</feature>
<evidence type="ECO:0000256" key="14">
    <source>
        <dbReference type="ARBA" id="ARBA00023098"/>
    </source>
</evidence>
<dbReference type="GO" id="GO:0004605">
    <property type="term" value="F:phosphatidate cytidylyltransferase activity"/>
    <property type="evidence" value="ECO:0007669"/>
    <property type="project" value="UniProtKB-EC"/>
</dbReference>
<dbReference type="EMBL" id="DVLY01000014">
    <property type="protein sequence ID" value="HIT97332.1"/>
    <property type="molecule type" value="Genomic_DNA"/>
</dbReference>
<keyword evidence="8" id="KW-1003">Cell membrane</keyword>
<dbReference type="GO" id="GO:0005886">
    <property type="term" value="C:plasma membrane"/>
    <property type="evidence" value="ECO:0007669"/>
    <property type="project" value="UniProtKB-SubCell"/>
</dbReference>
<keyword evidence="17" id="KW-1208">Phospholipid metabolism</keyword>
<dbReference type="Proteomes" id="UP000824161">
    <property type="component" value="Unassembled WGS sequence"/>
</dbReference>
<evidence type="ECO:0000256" key="6">
    <source>
        <dbReference type="ARBA" id="ARBA00012487"/>
    </source>
</evidence>
<evidence type="ECO:0000313" key="25">
    <source>
        <dbReference type="EMBL" id="HIT97332.1"/>
    </source>
</evidence>
<proteinExistence type="inferred from homology"/>
<evidence type="ECO:0000256" key="18">
    <source>
        <dbReference type="ARBA" id="ARBA00029893"/>
    </source>
</evidence>
<feature type="transmembrane region" description="Helical" evidence="24">
    <location>
        <begin position="102"/>
        <end position="120"/>
    </location>
</feature>
<name>A0A9D1HAE7_9FLAO</name>
<evidence type="ECO:0000256" key="7">
    <source>
        <dbReference type="ARBA" id="ARBA00019373"/>
    </source>
</evidence>
<dbReference type="Pfam" id="PF01148">
    <property type="entry name" value="CTP_transf_1"/>
    <property type="match status" value="1"/>
</dbReference>
<evidence type="ECO:0000256" key="4">
    <source>
        <dbReference type="ARBA" id="ARBA00005189"/>
    </source>
</evidence>
<evidence type="ECO:0000256" key="9">
    <source>
        <dbReference type="ARBA" id="ARBA00022516"/>
    </source>
</evidence>
<keyword evidence="16" id="KW-0594">Phospholipid biosynthesis</keyword>
<evidence type="ECO:0000256" key="16">
    <source>
        <dbReference type="ARBA" id="ARBA00023209"/>
    </source>
</evidence>
<dbReference type="PANTHER" id="PTHR46382:SF1">
    <property type="entry name" value="PHOSPHATIDATE CYTIDYLYLTRANSFERASE"/>
    <property type="match status" value="1"/>
</dbReference>
<keyword evidence="14" id="KW-0443">Lipid metabolism</keyword>
<evidence type="ECO:0000256" key="5">
    <source>
        <dbReference type="ARBA" id="ARBA00010185"/>
    </source>
</evidence>
<keyword evidence="15 24" id="KW-0472">Membrane</keyword>